<dbReference type="AlphaFoldDB" id="A0A9N7YMK1"/>
<keyword evidence="3" id="KW-1185">Reference proteome</keyword>
<organism evidence="2 3">
    <name type="scientific">Pleuronectes platessa</name>
    <name type="common">European plaice</name>
    <dbReference type="NCBI Taxonomy" id="8262"/>
    <lineage>
        <taxon>Eukaryota</taxon>
        <taxon>Metazoa</taxon>
        <taxon>Chordata</taxon>
        <taxon>Craniata</taxon>
        <taxon>Vertebrata</taxon>
        <taxon>Euteleostomi</taxon>
        <taxon>Actinopterygii</taxon>
        <taxon>Neopterygii</taxon>
        <taxon>Teleostei</taxon>
        <taxon>Neoteleostei</taxon>
        <taxon>Acanthomorphata</taxon>
        <taxon>Carangaria</taxon>
        <taxon>Pleuronectiformes</taxon>
        <taxon>Pleuronectoidei</taxon>
        <taxon>Pleuronectidae</taxon>
        <taxon>Pleuronectes</taxon>
    </lineage>
</organism>
<name>A0A9N7YMK1_PLEPL</name>
<feature type="region of interest" description="Disordered" evidence="1">
    <location>
        <begin position="1"/>
        <end position="29"/>
    </location>
</feature>
<gene>
    <name evidence="2" type="ORF">PLEPLA_LOCUS18787</name>
</gene>
<dbReference type="EMBL" id="CADEAL010001269">
    <property type="protein sequence ID" value="CAB1430801.1"/>
    <property type="molecule type" value="Genomic_DNA"/>
</dbReference>
<sequence length="122" mass="14316">MAVFPRGGDSERIPARVPGVGGRNRGTRQRWSPVQMFRAALDFIYSSVKEKQGIRQNQTCMQSLYTERIEALTYWRRGEDQNRWQESPWANDAYPTEHWELLTIWTKSNEQPPLRGFPSEKT</sequence>
<comment type="caution">
    <text evidence="2">The sequence shown here is derived from an EMBL/GenBank/DDBJ whole genome shotgun (WGS) entry which is preliminary data.</text>
</comment>
<evidence type="ECO:0000313" key="2">
    <source>
        <dbReference type="EMBL" id="CAB1430801.1"/>
    </source>
</evidence>
<reference evidence="2" key="1">
    <citation type="submission" date="2020-03" db="EMBL/GenBank/DDBJ databases">
        <authorList>
            <person name="Weist P."/>
        </authorList>
    </citation>
    <scope>NUCLEOTIDE SEQUENCE</scope>
</reference>
<accession>A0A9N7YMK1</accession>
<protein>
    <submittedName>
        <fullName evidence="2">Uncharacterized protein</fullName>
    </submittedName>
</protein>
<evidence type="ECO:0000256" key="1">
    <source>
        <dbReference type="SAM" id="MobiDB-lite"/>
    </source>
</evidence>
<evidence type="ECO:0000313" key="3">
    <source>
        <dbReference type="Proteomes" id="UP001153269"/>
    </source>
</evidence>
<proteinExistence type="predicted"/>
<dbReference type="Proteomes" id="UP001153269">
    <property type="component" value="Unassembled WGS sequence"/>
</dbReference>